<evidence type="ECO:0000313" key="14">
    <source>
        <dbReference type="Proteomes" id="UP000694727"/>
    </source>
</evidence>
<dbReference type="InterPro" id="IPR042916">
    <property type="entry name" value="CLEC12A/B"/>
</dbReference>
<evidence type="ECO:0000256" key="10">
    <source>
        <dbReference type="ARBA" id="ARBA00023170"/>
    </source>
</evidence>
<keyword evidence="4" id="KW-0812">Transmembrane</keyword>
<evidence type="ECO:0000256" key="5">
    <source>
        <dbReference type="ARBA" id="ARBA00022734"/>
    </source>
</evidence>
<keyword evidence="7" id="KW-1133">Transmembrane helix</keyword>
<keyword evidence="5" id="KW-0430">Lectin</keyword>
<dbReference type="InterPro" id="IPR033992">
    <property type="entry name" value="NKR-like_CTLD"/>
</dbReference>
<dbReference type="GO" id="GO:0005886">
    <property type="term" value="C:plasma membrane"/>
    <property type="evidence" value="ECO:0007669"/>
    <property type="project" value="UniProtKB-SubCell"/>
</dbReference>
<dbReference type="InterPro" id="IPR001304">
    <property type="entry name" value="C-type_lectin-like"/>
</dbReference>
<evidence type="ECO:0000256" key="8">
    <source>
        <dbReference type="ARBA" id="ARBA00023136"/>
    </source>
</evidence>
<proteinExistence type="predicted"/>
<organism evidence="13 14">
    <name type="scientific">Sus scrofa</name>
    <name type="common">Pig</name>
    <dbReference type="NCBI Taxonomy" id="9823"/>
    <lineage>
        <taxon>Eukaryota</taxon>
        <taxon>Metazoa</taxon>
        <taxon>Chordata</taxon>
        <taxon>Craniata</taxon>
        <taxon>Vertebrata</taxon>
        <taxon>Euteleostomi</taxon>
        <taxon>Mammalia</taxon>
        <taxon>Eutheria</taxon>
        <taxon>Laurasiatheria</taxon>
        <taxon>Artiodactyla</taxon>
        <taxon>Suina</taxon>
        <taxon>Suidae</taxon>
        <taxon>Sus</taxon>
    </lineage>
</organism>
<reference evidence="13" key="1">
    <citation type="submission" date="2025-08" db="UniProtKB">
        <authorList>
            <consortium name="Ensembl"/>
        </authorList>
    </citation>
    <scope>IDENTIFICATION</scope>
</reference>
<dbReference type="SMART" id="SM00034">
    <property type="entry name" value="CLECT"/>
    <property type="match status" value="1"/>
</dbReference>
<dbReference type="Ensembl" id="ENSSSCT00025083723.1">
    <property type="protein sequence ID" value="ENSSSCP00025036426.1"/>
    <property type="gene ID" value="ENSSSCG00025061172.1"/>
</dbReference>
<dbReference type="PROSITE" id="PS50041">
    <property type="entry name" value="C_TYPE_LECTIN_2"/>
    <property type="match status" value="1"/>
</dbReference>
<evidence type="ECO:0000256" key="11">
    <source>
        <dbReference type="ARBA" id="ARBA00023180"/>
    </source>
</evidence>
<evidence type="ECO:0000313" key="13">
    <source>
        <dbReference type="Ensembl" id="ENSSSCP00025036426.1"/>
    </source>
</evidence>
<evidence type="ECO:0000256" key="4">
    <source>
        <dbReference type="ARBA" id="ARBA00022692"/>
    </source>
</evidence>
<evidence type="ECO:0000256" key="2">
    <source>
        <dbReference type="ARBA" id="ARBA00022475"/>
    </source>
</evidence>
<protein>
    <recommendedName>
        <fullName evidence="12">C-type lectin domain-containing protein</fullName>
    </recommendedName>
</protein>
<dbReference type="PANTHER" id="PTHR47647:SF1">
    <property type="entry name" value="C-TYPE LECTIN DOMAIN FAMILY 12 MEMBER B"/>
    <property type="match status" value="1"/>
</dbReference>
<dbReference type="GO" id="GO:0030246">
    <property type="term" value="F:carbohydrate binding"/>
    <property type="evidence" value="ECO:0007669"/>
    <property type="project" value="UniProtKB-KW"/>
</dbReference>
<dbReference type="PANTHER" id="PTHR47647">
    <property type="entry name" value="C-TYPE LECTIN DOMAIN FAMILY 12 MEMBER B"/>
    <property type="match status" value="1"/>
</dbReference>
<keyword evidence="3" id="KW-0597">Phosphoprotein</keyword>
<dbReference type="InterPro" id="IPR016187">
    <property type="entry name" value="CTDL_fold"/>
</dbReference>
<evidence type="ECO:0000256" key="6">
    <source>
        <dbReference type="ARBA" id="ARBA00022968"/>
    </source>
</evidence>
<keyword evidence="2" id="KW-1003">Cell membrane</keyword>
<evidence type="ECO:0000256" key="9">
    <source>
        <dbReference type="ARBA" id="ARBA00023157"/>
    </source>
</evidence>
<dbReference type="Gene3D" id="3.10.100.10">
    <property type="entry name" value="Mannose-Binding Protein A, subunit A"/>
    <property type="match status" value="1"/>
</dbReference>
<feature type="domain" description="C-type lectin" evidence="12">
    <location>
        <begin position="69"/>
        <end position="146"/>
    </location>
</feature>
<evidence type="ECO:0000256" key="7">
    <source>
        <dbReference type="ARBA" id="ARBA00022989"/>
    </source>
</evidence>
<dbReference type="SUPFAM" id="SSF56436">
    <property type="entry name" value="C-type lectin-like"/>
    <property type="match status" value="1"/>
</dbReference>
<dbReference type="CDD" id="cd03593">
    <property type="entry name" value="CLECT_NK_receptors_like"/>
    <property type="match status" value="1"/>
</dbReference>
<dbReference type="Pfam" id="PF00059">
    <property type="entry name" value="Lectin_C"/>
    <property type="match status" value="1"/>
</dbReference>
<name>A0A8D0UXC5_PIG</name>
<dbReference type="AlphaFoldDB" id="A0A8D0UXC5"/>
<comment type="subcellular location">
    <subcellularLocation>
        <location evidence="1">Cell membrane</location>
        <topology evidence="1">Single-pass type II membrane protein</topology>
    </subcellularLocation>
</comment>
<evidence type="ECO:0000259" key="12">
    <source>
        <dbReference type="PROSITE" id="PS50041"/>
    </source>
</evidence>
<keyword evidence="9" id="KW-1015">Disulfide bond</keyword>
<dbReference type="Proteomes" id="UP000694727">
    <property type="component" value="Unplaced"/>
</dbReference>
<keyword evidence="11" id="KW-0325">Glycoprotein</keyword>
<sequence length="146" mass="16738">SITGGDFIFRSSFLKTACCQGAGSEALLSNYIIYFPVPSHSRAVEFVLLGVISFSDHKCKPCPKTWHWHRNSCYYFATNEEKTWPNSRKSCMDKNSTLVKIDSLEEKVFLKSQPLPKFSFFWLGLSWDPSGQRWLWEDGTLLSPSL</sequence>
<accession>A0A8D0UXC5</accession>
<evidence type="ECO:0000256" key="1">
    <source>
        <dbReference type="ARBA" id="ARBA00004401"/>
    </source>
</evidence>
<dbReference type="GO" id="GO:0030545">
    <property type="term" value="F:signaling receptor regulator activity"/>
    <property type="evidence" value="ECO:0007669"/>
    <property type="project" value="InterPro"/>
</dbReference>
<keyword evidence="10" id="KW-0675">Receptor</keyword>
<keyword evidence="6" id="KW-0735">Signal-anchor</keyword>
<evidence type="ECO:0000256" key="3">
    <source>
        <dbReference type="ARBA" id="ARBA00022553"/>
    </source>
</evidence>
<dbReference type="InterPro" id="IPR016186">
    <property type="entry name" value="C-type_lectin-like/link_sf"/>
</dbReference>
<keyword evidence="8" id="KW-0472">Membrane</keyword>